<dbReference type="AlphaFoldDB" id="A0A1F8F5W5"/>
<sequence>MTLLLPLVLIVAYASFTLGGFYNHRQLFNLAAEAKDTELIEQEMEALGYYYSLSGRLGLRWAADRFWYKENYIDRAVRHYLIGDFDAVINDKDLQDNRNNHLASQLVASAKFRRAQALYGSAKTETEKEKIIKMVNEEISEDFKVAVEKGPGPDVYFNHSFNFDLSIDPEDTKKALEGPGPPRLTLGYKPNSGTPKDGEPGRIDPTKPGGGSDSKKKG</sequence>
<dbReference type="Proteomes" id="UP000176834">
    <property type="component" value="Unassembled WGS sequence"/>
</dbReference>
<proteinExistence type="predicted"/>
<feature type="region of interest" description="Disordered" evidence="1">
    <location>
        <begin position="170"/>
        <end position="218"/>
    </location>
</feature>
<reference evidence="2 3" key="1">
    <citation type="journal article" date="2016" name="Nat. Commun.">
        <title>Thousands of microbial genomes shed light on interconnected biogeochemical processes in an aquifer system.</title>
        <authorList>
            <person name="Anantharaman K."/>
            <person name="Brown C.T."/>
            <person name="Hug L.A."/>
            <person name="Sharon I."/>
            <person name="Castelle C.J."/>
            <person name="Probst A.J."/>
            <person name="Thomas B.C."/>
            <person name="Singh A."/>
            <person name="Wilkins M.J."/>
            <person name="Karaoz U."/>
            <person name="Brodie E.L."/>
            <person name="Williams K.H."/>
            <person name="Hubbard S.S."/>
            <person name="Banfield J.F."/>
        </authorList>
    </citation>
    <scope>NUCLEOTIDE SEQUENCE [LARGE SCALE GENOMIC DNA]</scope>
</reference>
<evidence type="ECO:0000313" key="3">
    <source>
        <dbReference type="Proteomes" id="UP000176834"/>
    </source>
</evidence>
<name>A0A1F8F5W5_9BACT</name>
<accession>A0A1F8F5W5</accession>
<organism evidence="2 3">
    <name type="scientific">Candidatus Yanofskybacteria bacterium RIFCSPHIGHO2_02_FULL_38_22b</name>
    <dbReference type="NCBI Taxonomy" id="1802673"/>
    <lineage>
        <taxon>Bacteria</taxon>
        <taxon>Candidatus Yanofskyibacteriota</taxon>
    </lineage>
</organism>
<evidence type="ECO:0000313" key="2">
    <source>
        <dbReference type="EMBL" id="OGN07669.1"/>
    </source>
</evidence>
<evidence type="ECO:0000256" key="1">
    <source>
        <dbReference type="SAM" id="MobiDB-lite"/>
    </source>
</evidence>
<protein>
    <submittedName>
        <fullName evidence="2">Uncharacterized protein</fullName>
    </submittedName>
</protein>
<comment type="caution">
    <text evidence="2">The sequence shown here is derived from an EMBL/GenBank/DDBJ whole genome shotgun (WGS) entry which is preliminary data.</text>
</comment>
<dbReference type="EMBL" id="MGJN01000003">
    <property type="protein sequence ID" value="OGN07669.1"/>
    <property type="molecule type" value="Genomic_DNA"/>
</dbReference>
<gene>
    <name evidence="2" type="ORF">A3B86_02420</name>
</gene>
<feature type="compositionally biased region" description="Basic and acidic residues" evidence="1">
    <location>
        <begin position="196"/>
        <end position="205"/>
    </location>
</feature>